<dbReference type="EMBL" id="NTFS01000051">
    <property type="protein sequence ID" value="PAX59428.1"/>
    <property type="molecule type" value="Genomic_DNA"/>
</dbReference>
<dbReference type="AlphaFoldDB" id="A0A2A2TLT3"/>
<dbReference type="RefSeq" id="WP_095721011.1">
    <property type="nucleotide sequence ID" value="NZ_NTFS01000051.1"/>
</dbReference>
<name>A0A2A2TLT3_9CYAN</name>
<protein>
    <submittedName>
        <fullName evidence="1">Uncharacterized protein</fullName>
    </submittedName>
</protein>
<evidence type="ECO:0000313" key="1">
    <source>
        <dbReference type="EMBL" id="PAX59428.1"/>
    </source>
</evidence>
<gene>
    <name evidence="1" type="ORF">CK510_06990</name>
</gene>
<comment type="caution">
    <text evidence="1">The sequence shown here is derived from an EMBL/GenBank/DDBJ whole genome shotgun (WGS) entry which is preliminary data.</text>
</comment>
<reference evidence="1 2" key="1">
    <citation type="submission" date="2017-08" db="EMBL/GenBank/DDBJ databases">
        <title>Draft genome sequence of filamentous cyanobacterium Calothrix elsteri CCALA 953.</title>
        <authorList>
            <person name="Gagunashvili A.N."/>
            <person name="Elster J."/>
            <person name="Andresson O.S."/>
        </authorList>
    </citation>
    <scope>NUCLEOTIDE SEQUENCE [LARGE SCALE GENOMIC DNA]</scope>
    <source>
        <strain evidence="1 2">CCALA 953</strain>
    </source>
</reference>
<proteinExistence type="predicted"/>
<dbReference type="Proteomes" id="UP000218238">
    <property type="component" value="Unassembled WGS sequence"/>
</dbReference>
<accession>A0A2A2TLT3</accession>
<keyword evidence="2" id="KW-1185">Reference proteome</keyword>
<organism evidence="1 2">
    <name type="scientific">Brunnivagina elsteri CCALA 953</name>
    <dbReference type="NCBI Taxonomy" id="987040"/>
    <lineage>
        <taxon>Bacteria</taxon>
        <taxon>Bacillati</taxon>
        <taxon>Cyanobacteriota</taxon>
        <taxon>Cyanophyceae</taxon>
        <taxon>Nostocales</taxon>
        <taxon>Calotrichaceae</taxon>
        <taxon>Brunnivagina</taxon>
    </lineage>
</organism>
<evidence type="ECO:0000313" key="2">
    <source>
        <dbReference type="Proteomes" id="UP000218238"/>
    </source>
</evidence>
<sequence>MHIAFTGSRRLNEAQELDIQKNLESIASYKADWHVGDAPGLDALVRGVAGYYSKQLTVYKVEGTEKWHFAARSKRMVDAAATLDNPWLYAFPNKFCPDGCKPCKSPSGKGSGTWLTIAYAKYRGLQICIFPQFSTQPEDKSWLPEWLKDEPENKQLNLF</sequence>